<evidence type="ECO:0000256" key="1">
    <source>
        <dbReference type="ARBA" id="ARBA00001947"/>
    </source>
</evidence>
<organism evidence="6 7">
    <name type="scientific">Gaiella occulta</name>
    <dbReference type="NCBI Taxonomy" id="1002870"/>
    <lineage>
        <taxon>Bacteria</taxon>
        <taxon>Bacillati</taxon>
        <taxon>Actinomycetota</taxon>
        <taxon>Thermoleophilia</taxon>
        <taxon>Gaiellales</taxon>
        <taxon>Gaiellaceae</taxon>
        <taxon>Gaiella</taxon>
    </lineage>
</organism>
<dbReference type="GO" id="GO:0046872">
    <property type="term" value="F:metal ion binding"/>
    <property type="evidence" value="ECO:0007669"/>
    <property type="project" value="UniProtKB-KW"/>
</dbReference>
<evidence type="ECO:0000313" key="6">
    <source>
        <dbReference type="EMBL" id="RDI73531.1"/>
    </source>
</evidence>
<dbReference type="GO" id="GO:0009231">
    <property type="term" value="P:riboflavin biosynthetic process"/>
    <property type="evidence" value="ECO:0007669"/>
    <property type="project" value="TreeGrafter"/>
</dbReference>
<dbReference type="OrthoDB" id="9801445at2"/>
<protein>
    <submittedName>
        <fullName evidence="6">Putative amidase</fullName>
    </submittedName>
</protein>
<gene>
    <name evidence="6" type="ORF">Gocc_2672</name>
</gene>
<dbReference type="Gene3D" id="3.40.50.10310">
    <property type="entry name" value="Creatininase"/>
    <property type="match status" value="1"/>
</dbReference>
<keyword evidence="2" id="KW-0479">Metal-binding</keyword>
<dbReference type="InterPro" id="IPR003785">
    <property type="entry name" value="Creatininase/forma_Hydrolase"/>
</dbReference>
<evidence type="ECO:0000256" key="4">
    <source>
        <dbReference type="ARBA" id="ARBA00022833"/>
    </source>
</evidence>
<dbReference type="InterPro" id="IPR024087">
    <property type="entry name" value="Creatininase-like_sf"/>
</dbReference>
<dbReference type="PANTHER" id="PTHR35005:SF1">
    <property type="entry name" value="2-AMINO-5-FORMYLAMINO-6-RIBOSYLAMINOPYRIMIDIN-4(3H)-ONE 5'-MONOPHOSPHATE DEFORMYLASE"/>
    <property type="match status" value="1"/>
</dbReference>
<proteinExistence type="inferred from homology"/>
<sequence length="263" mass="28244">MSRDSRDQQSGHVSKLEDLSTNEVEQIAHRGRVILLLPVGSTEQHGPHLPLATDTILAETYADRFATAYRQDFDWFVLPSIAYGYCPEHSGFSGTVGVAGTDLLQTVVAVCQSASASCAATGVVIVNGHGGNRPILEIACRTLADQNDVRTLVVHPSALAAVTGQPGIPEVHGGRSETSVMLATRPDLVYLDRWGKDDQLDIDAEFIRKFVTNRGIDAPWLTHDPRVGRSGVIGDPTGADADIGRSILTAAVNSFRAVVDWFS</sequence>
<comment type="similarity">
    <text evidence="5">Belongs to the creatininase superfamily.</text>
</comment>
<dbReference type="EMBL" id="QQZY01000008">
    <property type="protein sequence ID" value="RDI73531.1"/>
    <property type="molecule type" value="Genomic_DNA"/>
</dbReference>
<evidence type="ECO:0000256" key="2">
    <source>
        <dbReference type="ARBA" id="ARBA00022723"/>
    </source>
</evidence>
<accession>A0A7M2YTR0</accession>
<evidence type="ECO:0000313" key="7">
    <source>
        <dbReference type="Proteomes" id="UP000254134"/>
    </source>
</evidence>
<keyword evidence="7" id="KW-1185">Reference proteome</keyword>
<dbReference type="PANTHER" id="PTHR35005">
    <property type="entry name" value="3-DEHYDRO-SCYLLO-INOSOSE HYDROLASE"/>
    <property type="match status" value="1"/>
</dbReference>
<evidence type="ECO:0000256" key="3">
    <source>
        <dbReference type="ARBA" id="ARBA00022801"/>
    </source>
</evidence>
<keyword evidence="4" id="KW-0862">Zinc</keyword>
<comment type="cofactor">
    <cofactor evidence="1">
        <name>Zn(2+)</name>
        <dbReference type="ChEBI" id="CHEBI:29105"/>
    </cofactor>
</comment>
<keyword evidence="3" id="KW-0378">Hydrolase</keyword>
<dbReference type="Pfam" id="PF02633">
    <property type="entry name" value="Creatininase"/>
    <property type="match status" value="1"/>
</dbReference>
<dbReference type="SUPFAM" id="SSF102215">
    <property type="entry name" value="Creatininase"/>
    <property type="match status" value="1"/>
</dbReference>
<dbReference type="Proteomes" id="UP000254134">
    <property type="component" value="Unassembled WGS sequence"/>
</dbReference>
<reference evidence="7" key="2">
    <citation type="journal article" date="2019" name="MicrobiologyOpen">
        <title>High-quality draft genome sequence of Gaiella occulta isolated from a 150 meter deep mineral water borehole and comparison with the genome sequences of other deep-branching lineages of the phylum Actinobacteria.</title>
        <authorList>
            <person name="Severino R."/>
            <person name="Froufe H.J.C."/>
            <person name="Barroso C."/>
            <person name="Albuquerque L."/>
            <person name="Lobo-da-Cunha A."/>
            <person name="da Costa M.S."/>
            <person name="Egas C."/>
        </authorList>
    </citation>
    <scope>NUCLEOTIDE SEQUENCE [LARGE SCALE GENOMIC DNA]</scope>
    <source>
        <strain evidence="7">F2-233</strain>
    </source>
</reference>
<dbReference type="AlphaFoldDB" id="A0A7M2YTR0"/>
<evidence type="ECO:0000256" key="5">
    <source>
        <dbReference type="ARBA" id="ARBA00024029"/>
    </source>
</evidence>
<reference evidence="6 7" key="1">
    <citation type="submission" date="2018-07" db="EMBL/GenBank/DDBJ databases">
        <title>High-quality-draft genome sequence of Gaiella occulta.</title>
        <authorList>
            <person name="Severino R."/>
            <person name="Froufe H.J.C."/>
            <person name="Rainey F.A."/>
            <person name="Barroso C."/>
            <person name="Albuquerque L."/>
            <person name="Lobo-Da-Cunha A."/>
            <person name="Da Costa M.S."/>
            <person name="Egas C."/>
        </authorList>
    </citation>
    <scope>NUCLEOTIDE SEQUENCE [LARGE SCALE GENOMIC DNA]</scope>
    <source>
        <strain evidence="6 7">F2-233</strain>
    </source>
</reference>
<dbReference type="GO" id="GO:0016811">
    <property type="term" value="F:hydrolase activity, acting on carbon-nitrogen (but not peptide) bonds, in linear amides"/>
    <property type="evidence" value="ECO:0007669"/>
    <property type="project" value="TreeGrafter"/>
</dbReference>
<name>A0A7M2YTR0_9ACTN</name>
<comment type="caution">
    <text evidence="6">The sequence shown here is derived from an EMBL/GenBank/DDBJ whole genome shotgun (WGS) entry which is preliminary data.</text>
</comment>